<dbReference type="RefSeq" id="WP_345634152.1">
    <property type="nucleotide sequence ID" value="NZ_BAABJQ010000018.1"/>
</dbReference>
<accession>A0ABP9SAR3</accession>
<dbReference type="Gene3D" id="1.50.10.20">
    <property type="match status" value="1"/>
</dbReference>
<dbReference type="Proteomes" id="UP001501570">
    <property type="component" value="Unassembled WGS sequence"/>
</dbReference>
<organism evidence="1 2">
    <name type="scientific">Rugosimonospora acidiphila</name>
    <dbReference type="NCBI Taxonomy" id="556531"/>
    <lineage>
        <taxon>Bacteria</taxon>
        <taxon>Bacillati</taxon>
        <taxon>Actinomycetota</taxon>
        <taxon>Actinomycetes</taxon>
        <taxon>Micromonosporales</taxon>
        <taxon>Micromonosporaceae</taxon>
        <taxon>Rugosimonospora</taxon>
    </lineage>
</organism>
<reference evidence="2" key="1">
    <citation type="journal article" date="2019" name="Int. J. Syst. Evol. Microbiol.">
        <title>The Global Catalogue of Microorganisms (GCM) 10K type strain sequencing project: providing services to taxonomists for standard genome sequencing and annotation.</title>
        <authorList>
            <consortium name="The Broad Institute Genomics Platform"/>
            <consortium name="The Broad Institute Genome Sequencing Center for Infectious Disease"/>
            <person name="Wu L."/>
            <person name="Ma J."/>
        </authorList>
    </citation>
    <scope>NUCLEOTIDE SEQUENCE [LARGE SCALE GENOMIC DNA]</scope>
    <source>
        <strain evidence="2">JCM 18304</strain>
    </source>
</reference>
<evidence type="ECO:0008006" key="3">
    <source>
        <dbReference type="Google" id="ProtNLM"/>
    </source>
</evidence>
<dbReference type="CDD" id="cd00688">
    <property type="entry name" value="ISOPREN_C2_like"/>
    <property type="match status" value="1"/>
</dbReference>
<proteinExistence type="predicted"/>
<dbReference type="InterPro" id="IPR008930">
    <property type="entry name" value="Terpenoid_cyclase/PrenylTrfase"/>
</dbReference>
<evidence type="ECO:0000313" key="1">
    <source>
        <dbReference type="EMBL" id="GAA5192951.1"/>
    </source>
</evidence>
<evidence type="ECO:0000313" key="2">
    <source>
        <dbReference type="Proteomes" id="UP001501570"/>
    </source>
</evidence>
<dbReference type="SUPFAM" id="SSF48239">
    <property type="entry name" value="Terpenoid cyclases/Protein prenyltransferases"/>
    <property type="match status" value="1"/>
</dbReference>
<name>A0ABP9SAR3_9ACTN</name>
<sequence length="263" mass="28395">MIDLEGAAGYVVAHGDQVDRARLSWMRSGIPPQPDVLDSAELGEAPGGGWPAFRGGEVASVDATCFRLAELDDLGALDRPPAQRALDWLAERQRPDGTWEEDESLADSAPPWARPGDPEARLYLTANAGFWLAVAGASVPDKRAEVVARATQAFRAAIREDGSWPSFLITGWLGGALLFHSGWFYESARIQVLLAGRVPEMSPTDVAWLAATFERVGMSGDDWLMAAARKRLTETQASDGGWHSDDGPAFDVHTTLAAIRALR</sequence>
<dbReference type="EMBL" id="BAABJQ010000018">
    <property type="protein sequence ID" value="GAA5192951.1"/>
    <property type="molecule type" value="Genomic_DNA"/>
</dbReference>
<gene>
    <name evidence="1" type="ORF">GCM10023322_53660</name>
</gene>
<protein>
    <recommendedName>
        <fullName evidence="3">Prenyltransferase and squalene oxidase repeat-containing protein</fullName>
    </recommendedName>
</protein>
<comment type="caution">
    <text evidence="1">The sequence shown here is derived from an EMBL/GenBank/DDBJ whole genome shotgun (WGS) entry which is preliminary data.</text>
</comment>
<keyword evidence="2" id="KW-1185">Reference proteome</keyword>